<dbReference type="GO" id="GO:0005737">
    <property type="term" value="C:cytoplasm"/>
    <property type="evidence" value="ECO:0007669"/>
    <property type="project" value="TreeGrafter"/>
</dbReference>
<sequence>MTVSFGEEAPAIVQLQKWEPSPLRSNLAHFREAFLSPTREFIVLLSYHNDGLLLPLVKGEATASETHASVDEEINSDSVHMGSHNKFSLQNDIVRHNSYPMISDVNSLVWGICEDANNQQEGALFRQLLFVVGDHGLTVHAFRLPSDGNEPIEPVPDGQNGKGVWVEWGPSTSGDEVHLSRPENVAENETAERRWLRTFLTKVKTVKSEGKLCSRFPDKSKFPPSATVVSFNIFENDSTLLRFLFNEDSNLDPEEFEMNLSYKCCGMFVNNSHDLIGFVLTSSVNSNDESERKQKKSVLVGRIVSWGIQWVSLVKLHEDVYMVPVDQWTDFKFLDKYLICLSSAGQISFFGDITGEYIGCVNLLEIYGLQGLSHKTSVFRSLLVASHSSLLAAIDDQGIVYVIHASDHIPAISNSIEKSLPQFQQLRYRTLVGWEVGGADISHQRLYDNLSPNIAFVSDRSFSKDRMGSDESVITGFSAASHTVGHKIHGSEMSPCASRSIFLPTDKYSKDDIICLSPFGVTRLSRKYNTAKNMTSRIIHFNLHVDSPINDDKSSYGGGQEVTVEDAVGCMFHGCFFLVTSDALSVVLPSISVASGCIPVEAIGYRQNSGRSVDKSVNLIETKGLKQPWPTWKLEVLDRVLLYEGYEEADRLCSENGWDLKVSRIRRLQLALDYLNFQEIEISLEMLAGMSLAEGGVLRLVFAAVYLMLNKGGIDNDVSGASRLLSLGTHFATKMIRRYGSLQHMQNEIMSTSIPSMNGSSVPLLLADKEHSETDSLRRLQEMARLLEIIRNMQCRLASKFKKSVTRLGDGLKPLDFVDSKSSQAEQETTNDQEKHTLISMESFDSRSYTELEGIGGVSIPQVETSFLGMRAIPVENPKDMIARWESDNLDQKNIVKDALLSGRLPLAVLKLHLHLHEDANKEPHDTFEKVRDIGRAIAYDMFLKGEIELGVTTLQKLGEDLESCLRQLVFGTLRRNLRNQIAEVMKSHGYLGPYETKILEGISFVEKMYPCSSFCGTFYARKKELMTVVDVNSPEDIKLPLLHSLSNNLTIECGELDGAVLGLWRYVSKYPDAPAIDDDDDTHAGYWAAAAVWSDAWDQRTIDRIVLDRLSIVDFDVSWESEFEYHISHSNWEEASRLVDIIPSYSSSHGNLRISLDGLPSSSAGSKNEFGDFGNYIYSIQDLDAVCMDVPDIRILRFPSISTSSIWLKSLVESQLAKKLIFLKEFWEGTEEIVSLLARSGFVTNSSDISFPDQSTKESTELYLRNNDDGISNASFQGLHKLFLHHCIQLNLPYLLDLYLDYHKLATDHEVISVLLEAAVDCQWAKWLLLSRVKGNEYEASFSNARAIASLNFSPGNTLGAVEIEDIIHTVDDIAEGAGELAAIATLMYAPVPIQDCLSTGSVDRNRSSSAQCTLENLRPAMQRFPTLWRTLVAACFGQDPTSNYFNSRSKVFGNSSLSDYLNWRENIFYSTGHDTSLEQMLPGWFSKAVRRLVQLYVQGPLGWQSVPELAVEESLFLGDVDYVDNGNEQAKVSTLSWEAAIQRHVEELYGPSVEGSRLGLEHHLHRGRALAAFIHLLSLRVKKLKLKVETHRVHSDISVNGQSNIQSDVQTLLSPITQEEESLLSSVMPLAVMHFEDSVLVASCAFLLELCGISPNLLQVDIAALRRISSFFKSADHTDNSVQPSFKGSAFLQTPHEGDVTGSLARALAEYYLKNYNTGIVKEKDKENATNTKQATRALVLVLQNLEKASLPSLTSEETCGSWLMSGNGNGTELRAQQKAASQHWSLVTEFCRMHQIPMSMKYLVMLAKDNDWVGFLSEAQVEGHPFDTVIQVASKEFSDPCLKVHISTVLKGMQSRKNMPSSSNINTTNKQNESSFLEDNNYIPVELFGIIAECEKQKNPGKTLLLKAKDLCWSVLAMVASCFPDVSPLCCLTVWLEITAARETSSIKVNDIASQISSNVAAAVEANNLLPVTARAQTLHYNRRNPKRRRLIEPVVVDKLTSKGSDVSTASSSTSIFIDQGMTETKEMVDENKVSTELDKVYESLSRMVSVLCEQCLFLPLLRAFEMFLPSCSLLPFIRALQAFSQMRLSDASAHLGSFSARIKEEHPTIQTTSGRDGCIGTSWASSIAEKASDAMLTTCPSPYEKRCLLQLLSATDFGDGGSAMSRYRRLYWKINLAEPLLRKDDVLHLGNESLDDASLLTALETNGHWEQARNWTKQLEASGGPWKSAVHHVTETQAESMVAEWKEFLWDVPEERVALWGHCQRLFLRYAFPPLQVLFQTLVT</sequence>
<evidence type="ECO:0000313" key="1">
    <source>
        <dbReference type="EMBL" id="PWA67402.1"/>
    </source>
</evidence>
<accession>A0A2U1N1M7</accession>
<organism evidence="1 2">
    <name type="scientific">Artemisia annua</name>
    <name type="common">Sweet wormwood</name>
    <dbReference type="NCBI Taxonomy" id="35608"/>
    <lineage>
        <taxon>Eukaryota</taxon>
        <taxon>Viridiplantae</taxon>
        <taxon>Streptophyta</taxon>
        <taxon>Embryophyta</taxon>
        <taxon>Tracheophyta</taxon>
        <taxon>Spermatophyta</taxon>
        <taxon>Magnoliopsida</taxon>
        <taxon>eudicotyledons</taxon>
        <taxon>Gunneridae</taxon>
        <taxon>Pentapetalae</taxon>
        <taxon>asterids</taxon>
        <taxon>campanulids</taxon>
        <taxon>Asterales</taxon>
        <taxon>Asteraceae</taxon>
        <taxon>Asteroideae</taxon>
        <taxon>Anthemideae</taxon>
        <taxon>Artemisiinae</taxon>
        <taxon>Artemisia</taxon>
    </lineage>
</organism>
<gene>
    <name evidence="1" type="ORF">CTI12_AA230210</name>
</gene>
<evidence type="ECO:0008006" key="3">
    <source>
        <dbReference type="Google" id="ProtNLM"/>
    </source>
</evidence>
<reference evidence="1 2" key="1">
    <citation type="journal article" date="2018" name="Mol. Plant">
        <title>The genome of Artemisia annua provides insight into the evolution of Asteraceae family and artemisinin biosynthesis.</title>
        <authorList>
            <person name="Shen Q."/>
            <person name="Zhang L."/>
            <person name="Liao Z."/>
            <person name="Wang S."/>
            <person name="Yan T."/>
            <person name="Shi P."/>
            <person name="Liu M."/>
            <person name="Fu X."/>
            <person name="Pan Q."/>
            <person name="Wang Y."/>
            <person name="Lv Z."/>
            <person name="Lu X."/>
            <person name="Zhang F."/>
            <person name="Jiang W."/>
            <person name="Ma Y."/>
            <person name="Chen M."/>
            <person name="Hao X."/>
            <person name="Li L."/>
            <person name="Tang Y."/>
            <person name="Lv G."/>
            <person name="Zhou Y."/>
            <person name="Sun X."/>
            <person name="Brodelius P.E."/>
            <person name="Rose J.K.C."/>
            <person name="Tang K."/>
        </authorList>
    </citation>
    <scope>NUCLEOTIDE SEQUENCE [LARGE SCALE GENOMIC DNA]</scope>
    <source>
        <strain evidence="2">cv. Huhao1</strain>
        <tissue evidence="1">Leaf</tissue>
    </source>
</reference>
<dbReference type="OrthoDB" id="2018754at2759"/>
<dbReference type="InterPro" id="IPR028103">
    <property type="entry name" value="Spatacsin"/>
</dbReference>
<evidence type="ECO:0000313" key="2">
    <source>
        <dbReference type="Proteomes" id="UP000245207"/>
    </source>
</evidence>
<dbReference type="EMBL" id="PKPP01003837">
    <property type="protein sequence ID" value="PWA67402.1"/>
    <property type="molecule type" value="Genomic_DNA"/>
</dbReference>
<dbReference type="STRING" id="35608.A0A2U1N1M7"/>
<keyword evidence="2" id="KW-1185">Reference proteome</keyword>
<dbReference type="PANTHER" id="PTHR13650">
    <property type="entry name" value="SPATACSIN"/>
    <property type="match status" value="1"/>
</dbReference>
<proteinExistence type="predicted"/>
<name>A0A2U1N1M7_ARTAN</name>
<dbReference type="Proteomes" id="UP000245207">
    <property type="component" value="Unassembled WGS sequence"/>
</dbReference>
<protein>
    <recommendedName>
        <fullName evidence="3">Spatacsin C-terminal domain-containing protein</fullName>
    </recommendedName>
</protein>
<comment type="caution">
    <text evidence="1">The sequence shown here is derived from an EMBL/GenBank/DDBJ whole genome shotgun (WGS) entry which is preliminary data.</text>
</comment>
<dbReference type="PANTHER" id="PTHR13650:SF0">
    <property type="entry name" value="SPATACSIN"/>
    <property type="match status" value="1"/>
</dbReference>